<evidence type="ECO:0000259" key="2">
    <source>
        <dbReference type="PROSITE" id="PS50113"/>
    </source>
</evidence>
<feature type="region of interest" description="Disordered" evidence="1">
    <location>
        <begin position="1"/>
        <end position="22"/>
    </location>
</feature>
<evidence type="ECO:0000256" key="1">
    <source>
        <dbReference type="SAM" id="MobiDB-lite"/>
    </source>
</evidence>
<proteinExistence type="predicted"/>
<dbReference type="RefSeq" id="WP_244612948.1">
    <property type="nucleotide sequence ID" value="NZ_CABFPH010000182.1"/>
</dbReference>
<dbReference type="AlphaFoldDB" id="A0A509ELD3"/>
<sequence>MSHDAVPDPSRSRPTLPGGLSRVRGVRPERLAALCAEVEARNARIRERAPSHALGTAAAAVAAAGIGVFECRLADESLTWTDAVYDLFGLPRRATLRRGRTLDHYPPDSLAVLERVRGAALAARRGFGLDAEIVTAQGQHRWIRISASVACADGVPVRLFGLKRDITAERLELERLRRLAERDALTGLANRAVFEARLAALGGREGGGGALLLVDLDRFKPVNDGYGHAVGDACLAEMADRIRRVCAELSGETGSAAGLVARIGGDEFAILLETLPDPALPERLAGRIVAALAEPLRHAGLTLQLGASVGIARQAGCAPAELFARADGALYAAKAASRNTFRSFDHRIDPAPGAPRVPRAALVRL</sequence>
<gene>
    <name evidence="4" type="ORF">MET9862_05604</name>
</gene>
<organism evidence="4 5">
    <name type="scientific">Methylobacterium symbioticum</name>
    <dbReference type="NCBI Taxonomy" id="2584084"/>
    <lineage>
        <taxon>Bacteria</taxon>
        <taxon>Pseudomonadati</taxon>
        <taxon>Pseudomonadota</taxon>
        <taxon>Alphaproteobacteria</taxon>
        <taxon>Hyphomicrobiales</taxon>
        <taxon>Methylobacteriaceae</taxon>
        <taxon>Methylobacterium</taxon>
    </lineage>
</organism>
<dbReference type="PANTHER" id="PTHR44757:SF2">
    <property type="entry name" value="BIOFILM ARCHITECTURE MAINTENANCE PROTEIN MBAA"/>
    <property type="match status" value="1"/>
</dbReference>
<dbReference type="Gene3D" id="3.30.70.270">
    <property type="match status" value="1"/>
</dbReference>
<dbReference type="InterPro" id="IPR013655">
    <property type="entry name" value="PAS_fold_3"/>
</dbReference>
<accession>A0A509ELD3</accession>
<dbReference type="CDD" id="cd01949">
    <property type="entry name" value="GGDEF"/>
    <property type="match status" value="1"/>
</dbReference>
<dbReference type="Gene3D" id="3.30.450.20">
    <property type="entry name" value="PAS domain"/>
    <property type="match status" value="1"/>
</dbReference>
<dbReference type="EMBL" id="CABFPH010000182">
    <property type="protein sequence ID" value="VUD74968.1"/>
    <property type="molecule type" value="Genomic_DNA"/>
</dbReference>
<dbReference type="InterPro" id="IPR035965">
    <property type="entry name" value="PAS-like_dom_sf"/>
</dbReference>
<evidence type="ECO:0000259" key="3">
    <source>
        <dbReference type="PROSITE" id="PS50887"/>
    </source>
</evidence>
<dbReference type="PANTHER" id="PTHR44757">
    <property type="entry name" value="DIGUANYLATE CYCLASE DGCP"/>
    <property type="match status" value="1"/>
</dbReference>
<reference evidence="4 5" key="1">
    <citation type="submission" date="2019-06" db="EMBL/GenBank/DDBJ databases">
        <authorList>
            <person name="Rodrigo-Torres L."/>
            <person name="Arahal R. D."/>
            <person name="Lucena T."/>
        </authorList>
    </citation>
    <scope>NUCLEOTIDE SEQUENCE [LARGE SCALE GENOMIC DNA]</scope>
    <source>
        <strain evidence="4 5">SB0023/3</strain>
    </source>
</reference>
<dbReference type="SUPFAM" id="SSF55785">
    <property type="entry name" value="PYP-like sensor domain (PAS domain)"/>
    <property type="match status" value="1"/>
</dbReference>
<keyword evidence="5" id="KW-1185">Reference proteome</keyword>
<dbReference type="Pfam" id="PF08447">
    <property type="entry name" value="PAS_3"/>
    <property type="match status" value="1"/>
</dbReference>
<dbReference type="SUPFAM" id="SSF55073">
    <property type="entry name" value="Nucleotide cyclase"/>
    <property type="match status" value="1"/>
</dbReference>
<protein>
    <submittedName>
        <fullName evidence="4">Putative signaling protein</fullName>
    </submittedName>
</protein>
<dbReference type="InterPro" id="IPR052155">
    <property type="entry name" value="Biofilm_reg_signaling"/>
</dbReference>
<name>A0A509ELD3_9HYPH</name>
<dbReference type="SMART" id="SM00267">
    <property type="entry name" value="GGDEF"/>
    <property type="match status" value="1"/>
</dbReference>
<dbReference type="Proteomes" id="UP000410984">
    <property type="component" value="Unassembled WGS sequence"/>
</dbReference>
<dbReference type="PROSITE" id="PS50887">
    <property type="entry name" value="GGDEF"/>
    <property type="match status" value="1"/>
</dbReference>
<dbReference type="InterPro" id="IPR029787">
    <property type="entry name" value="Nucleotide_cyclase"/>
</dbReference>
<dbReference type="InterPro" id="IPR000700">
    <property type="entry name" value="PAS-assoc_C"/>
</dbReference>
<feature type="domain" description="GGDEF" evidence="3">
    <location>
        <begin position="207"/>
        <end position="346"/>
    </location>
</feature>
<dbReference type="NCBIfam" id="TIGR00254">
    <property type="entry name" value="GGDEF"/>
    <property type="match status" value="1"/>
</dbReference>
<dbReference type="InterPro" id="IPR000160">
    <property type="entry name" value="GGDEF_dom"/>
</dbReference>
<dbReference type="InterPro" id="IPR043128">
    <property type="entry name" value="Rev_trsase/Diguanyl_cyclase"/>
</dbReference>
<feature type="domain" description="PAC" evidence="2">
    <location>
        <begin position="127"/>
        <end position="178"/>
    </location>
</feature>
<evidence type="ECO:0000313" key="5">
    <source>
        <dbReference type="Proteomes" id="UP000410984"/>
    </source>
</evidence>
<dbReference type="Pfam" id="PF00990">
    <property type="entry name" value="GGDEF"/>
    <property type="match status" value="1"/>
</dbReference>
<evidence type="ECO:0000313" key="4">
    <source>
        <dbReference type="EMBL" id="VUD74968.1"/>
    </source>
</evidence>
<dbReference type="PROSITE" id="PS50113">
    <property type="entry name" value="PAC"/>
    <property type="match status" value="1"/>
</dbReference>